<dbReference type="PANTHER" id="PTHR43019">
    <property type="entry name" value="SERINE ENDOPROTEASE DEGS"/>
    <property type="match status" value="1"/>
</dbReference>
<sequence length="668" mass="73719">MARHVVTRTAAFLHQLSLTLLLITVVMGLSGRAHAASPDPQLASKIDAATFEVVIPRAVDDPLTYEKPLPLDLMPYQERTDKYFSIGTAFSIGNNRYVTAGHVLMVAVGDLTGAPALRDASGHVYAIDKIEKFSLQQDFVMFSLKEQPNNAALDVNTKPALNSVVYAVGNALGTGVVIRDGLYTSDTPEDENGRWKWMRFSAAASPGNSGGPLLDEQGRVIGVVLMKSANENLNYALPIGEVLNASNSAAVIDKRMSYQLDVLSNHQNSSFKGQFSLPKSYADFESAYLKLSDSNSDDMLKALLQSQGDNLFPHGAGSNEILYSSPDLSYFPSLIVLSNSGQWNYEGREFGRVPLSGSGYVASGLVGQNMLMHLRRPDDLKASTFYNDPKQVMDMVLKTGFFIRPVGPERIKITSMGKPKSDTKYTDGWQREWRVYVWDEPFANIQVVMFALPVPDGYAIMLRMNPAAVTHDSMIDMKALTDFFNVDFGGTLAQWKDFLSDSSLLSGPLKDTHIDFDYGKRFSYSSGRIAFNYPSSLQEVATDNVLGMGFSYYTHNGKIDLETSDVQVRINVTDPDRINVRRHVAPSPDLDDSFKAAWGKLLHKQHPYDGVAYNDGDEMDIAAVVDPGSNATPTELYTVFYGTQGTHQPSDMKAKLDELMKQFKIKSP</sequence>
<keyword evidence="2" id="KW-0378">Hydrolase</keyword>
<keyword evidence="2" id="KW-0645">Protease</keyword>
<dbReference type="EMBL" id="RYZR01000005">
    <property type="protein sequence ID" value="RUL64022.1"/>
    <property type="molecule type" value="Genomic_DNA"/>
</dbReference>
<name>A0A432LSU7_9GAMM</name>
<dbReference type="PANTHER" id="PTHR43019:SF23">
    <property type="entry name" value="PROTEASE DO-LIKE 5, CHLOROPLASTIC"/>
    <property type="match status" value="1"/>
</dbReference>
<dbReference type="AlphaFoldDB" id="A0A432LSU7"/>
<dbReference type="GO" id="GO:0008233">
    <property type="term" value="F:peptidase activity"/>
    <property type="evidence" value="ECO:0007669"/>
    <property type="project" value="UniProtKB-KW"/>
</dbReference>
<dbReference type="GO" id="GO:0006508">
    <property type="term" value="P:proteolysis"/>
    <property type="evidence" value="ECO:0007669"/>
    <property type="project" value="UniProtKB-KW"/>
</dbReference>
<protein>
    <submittedName>
        <fullName evidence="2">Serine protease</fullName>
    </submittedName>
</protein>
<dbReference type="Gene3D" id="2.40.10.120">
    <property type="match status" value="1"/>
</dbReference>
<accession>A0A432LSU7</accession>
<keyword evidence="1" id="KW-0732">Signal</keyword>
<evidence type="ECO:0000313" key="2">
    <source>
        <dbReference type="EMBL" id="RUL64022.1"/>
    </source>
</evidence>
<comment type="caution">
    <text evidence="2">The sequence shown here is derived from an EMBL/GenBank/DDBJ whole genome shotgun (WGS) entry which is preliminary data.</text>
</comment>
<dbReference type="SUPFAM" id="SSF50494">
    <property type="entry name" value="Trypsin-like serine proteases"/>
    <property type="match status" value="1"/>
</dbReference>
<organism evidence="2 3">
    <name type="scientific">Dyella dinghuensis</name>
    <dbReference type="NCBI Taxonomy" id="1920169"/>
    <lineage>
        <taxon>Bacteria</taxon>
        <taxon>Pseudomonadati</taxon>
        <taxon>Pseudomonadota</taxon>
        <taxon>Gammaproteobacteria</taxon>
        <taxon>Lysobacterales</taxon>
        <taxon>Rhodanobacteraceae</taxon>
        <taxon>Dyella</taxon>
    </lineage>
</organism>
<dbReference type="Pfam" id="PF13365">
    <property type="entry name" value="Trypsin_2"/>
    <property type="match status" value="1"/>
</dbReference>
<keyword evidence="3" id="KW-1185">Reference proteome</keyword>
<evidence type="ECO:0000256" key="1">
    <source>
        <dbReference type="SAM" id="SignalP"/>
    </source>
</evidence>
<feature type="signal peptide" evidence="1">
    <location>
        <begin position="1"/>
        <end position="35"/>
    </location>
</feature>
<gene>
    <name evidence="2" type="ORF">EKH79_08135</name>
</gene>
<proteinExistence type="predicted"/>
<dbReference type="Proteomes" id="UP000267077">
    <property type="component" value="Unassembled WGS sequence"/>
</dbReference>
<dbReference type="InterPro" id="IPR009003">
    <property type="entry name" value="Peptidase_S1_PA"/>
</dbReference>
<feature type="chain" id="PRO_5019255999" evidence="1">
    <location>
        <begin position="36"/>
        <end position="668"/>
    </location>
</feature>
<evidence type="ECO:0000313" key="3">
    <source>
        <dbReference type="Proteomes" id="UP000267077"/>
    </source>
</evidence>
<reference evidence="2 3" key="1">
    <citation type="submission" date="2018-12" db="EMBL/GenBank/DDBJ databases">
        <title>Dyella dinghuensis sp. nov. DHOA06 and Dyella choica sp. nov. 4M-K27, isolated from forest soil.</title>
        <authorList>
            <person name="Qiu L.-H."/>
            <person name="Gao Z.-H."/>
        </authorList>
    </citation>
    <scope>NUCLEOTIDE SEQUENCE [LARGE SCALE GENOMIC DNA]</scope>
    <source>
        <strain evidence="2 3">DHOA06</strain>
    </source>
</reference>
<dbReference type="OrthoDB" id="212300at2"/>